<dbReference type="Proteomes" id="UP000240760">
    <property type="component" value="Unassembled WGS sequence"/>
</dbReference>
<dbReference type="OrthoDB" id="2142040at2759"/>
<feature type="compositionally biased region" description="Acidic residues" evidence="1">
    <location>
        <begin position="623"/>
        <end position="644"/>
    </location>
</feature>
<feature type="region of interest" description="Disordered" evidence="1">
    <location>
        <begin position="86"/>
        <end position="106"/>
    </location>
</feature>
<gene>
    <name evidence="2" type="ORF">M440DRAFT_1196581</name>
</gene>
<feature type="compositionally biased region" description="Low complexity" evidence="1">
    <location>
        <begin position="772"/>
        <end position="822"/>
    </location>
</feature>
<feature type="region of interest" description="Disordered" evidence="1">
    <location>
        <begin position="310"/>
        <end position="825"/>
    </location>
</feature>
<dbReference type="Gene3D" id="2.120.10.70">
    <property type="entry name" value="Fucose-specific lectin"/>
    <property type="match status" value="1"/>
</dbReference>
<evidence type="ECO:0000313" key="2">
    <source>
        <dbReference type="EMBL" id="PTB78564.1"/>
    </source>
</evidence>
<accession>A0A2T4CAJ3</accession>
<feature type="compositionally biased region" description="Acidic residues" evidence="1">
    <location>
        <begin position="88"/>
        <end position="106"/>
    </location>
</feature>
<feature type="compositionally biased region" description="Basic and acidic residues" evidence="1">
    <location>
        <begin position="459"/>
        <end position="476"/>
    </location>
</feature>
<feature type="compositionally biased region" description="Low complexity" evidence="1">
    <location>
        <begin position="326"/>
        <end position="336"/>
    </location>
</feature>
<feature type="region of interest" description="Disordered" evidence="1">
    <location>
        <begin position="889"/>
        <end position="910"/>
    </location>
</feature>
<dbReference type="EMBL" id="KZ679129">
    <property type="protein sequence ID" value="PTB78564.1"/>
    <property type="molecule type" value="Genomic_DNA"/>
</dbReference>
<feature type="compositionally biased region" description="Low complexity" evidence="1">
    <location>
        <begin position="595"/>
        <end position="621"/>
    </location>
</feature>
<feature type="compositionally biased region" description="Polar residues" evidence="1">
    <location>
        <begin position="490"/>
        <end position="500"/>
    </location>
</feature>
<dbReference type="AlphaFoldDB" id="A0A2T4CAJ3"/>
<name>A0A2T4CAJ3_TRILO</name>
<feature type="compositionally biased region" description="Basic and acidic residues" evidence="1">
    <location>
        <begin position="529"/>
        <end position="550"/>
    </location>
</feature>
<feature type="compositionally biased region" description="Polar residues" evidence="1">
    <location>
        <begin position="577"/>
        <end position="588"/>
    </location>
</feature>
<feature type="compositionally biased region" description="Low complexity" evidence="1">
    <location>
        <begin position="501"/>
        <end position="515"/>
    </location>
</feature>
<evidence type="ECO:0000256" key="1">
    <source>
        <dbReference type="SAM" id="MobiDB-lite"/>
    </source>
</evidence>
<feature type="compositionally biased region" description="Acidic residues" evidence="1">
    <location>
        <begin position="714"/>
        <end position="729"/>
    </location>
</feature>
<feature type="compositionally biased region" description="Polar residues" evidence="1">
    <location>
        <begin position="651"/>
        <end position="664"/>
    </location>
</feature>
<keyword evidence="3" id="KW-1185">Reference proteome</keyword>
<feature type="compositionally biased region" description="Low complexity" evidence="1">
    <location>
        <begin position="421"/>
        <end position="437"/>
    </location>
</feature>
<organism evidence="2 3">
    <name type="scientific">Trichoderma longibrachiatum ATCC 18648</name>
    <dbReference type="NCBI Taxonomy" id="983965"/>
    <lineage>
        <taxon>Eukaryota</taxon>
        <taxon>Fungi</taxon>
        <taxon>Dikarya</taxon>
        <taxon>Ascomycota</taxon>
        <taxon>Pezizomycotina</taxon>
        <taxon>Sordariomycetes</taxon>
        <taxon>Hypocreomycetidae</taxon>
        <taxon>Hypocreales</taxon>
        <taxon>Hypocreaceae</taxon>
        <taxon>Trichoderma</taxon>
    </lineage>
</organism>
<sequence length="1003" mass="114011">MGKLQDVTRLLMAAGGSPSADGKVTYLFREKDNSLYMETWTGPELTDNVRVVSNVRSDTPAPLVFLQYKRIFTVDKSNMLRCYTETLSAEDEDEDEDEDGEEDEDIDWEEEELDDVEVEVHPQSCLAVSCGDEAIIVLYQNPDGSLGAIEDDGIGWKLSELPTCAASPGSPLACLRAEEASYFVYVGVKGTLRYLEHGADGWKDASFSNVKINAAKSKLFAANDEGSSGNPKLMVLCLADNKLSAIKLESDEPEILGTVHNGEFKPASDQENAYEHAFSLLSYVPYHVNQVLQGLDGLLSLLPRRPYTKDPDYAQGPYPYPKDQDPYYAQDPYLYPEDPYYTEGPYPYPKYHDPYYAEDPYQPPPQPRHQDSPYVPPSAPPPSHQRPPYPNSPRASQQHPQQGIPYAHPPYHSDARPNQETTQRPPQPQRATDTQAPRRNPRSQQGPPRPTVGPFDEAAEGRTEEHDGGYNDHDEVPVEEPFEEPVATRPVSSARQPATRSAQGSLQQGPAQQQSRHGPNARRQPLHRPANEHNEEFEEAPLHEESLEERPVEEEVPIEEELIEEEVEEEEVPLEQSVRQPAIRSTQRPAAGNTRQPSQQGRQQQPTTRQQPPPQRGSRQPNDNEELDEELREVQPEENLDEPFEVYTSPRLAQSAQPPTSRNVQNPLQQQGQRQPPRQPSRQQPARQEPVRQNLPLRQTARLPHDEFQGVFEEALEEASEEPLEDEESWSGPPPTRPGQRSAPGLAPRWVAPGFAPRSAQNAPQPQPPRQQTPRPATARRQPTQQDPVDPQTQTPQEQQQQPRQAAAQQQPPRQQPPSSEQFEVPYRSASRISLRHQQSRQSAWIDEDFYEYGPQYPKQEPQFRHMGDVPGQYQQHHYPPQLDSRYIHPGPYPPSHSPYEPSAAHAHHRPPHGRLPHYVHSVHSHAHPLNSHGHPRRCPSHPNHHCSCSYHPKPSLRIRMMDYLFGNRCKSCYRRYKRIKRIQRHTREDVVYDHVKACRCPV</sequence>
<protein>
    <submittedName>
        <fullName evidence="2">Uncharacterized protein</fullName>
    </submittedName>
</protein>
<feature type="compositionally biased region" description="Acidic residues" evidence="1">
    <location>
        <begin position="551"/>
        <end position="573"/>
    </location>
</feature>
<feature type="compositionally biased region" description="Pro residues" evidence="1">
    <location>
        <begin position="374"/>
        <end position="391"/>
    </location>
</feature>
<reference evidence="2 3" key="1">
    <citation type="submission" date="2016-07" db="EMBL/GenBank/DDBJ databases">
        <title>Multiple horizontal gene transfer events from other fungi enriched the ability of initially mycotrophic Trichoderma (Ascomycota) to feed on dead plant biomass.</title>
        <authorList>
            <consortium name="DOE Joint Genome Institute"/>
            <person name="Aerts A."/>
            <person name="Atanasova L."/>
            <person name="Chenthamara K."/>
            <person name="Zhang J."/>
            <person name="Grujic M."/>
            <person name="Henrissat B."/>
            <person name="Kuo A."/>
            <person name="Salamov A."/>
            <person name="Lipzen A."/>
            <person name="Labutti K."/>
            <person name="Barry K."/>
            <person name="Miao Y."/>
            <person name="Rahimi M.J."/>
            <person name="Shen Q."/>
            <person name="Grigoriev I.V."/>
            <person name="Kubicek C.P."/>
            <person name="Druzhinina I.S."/>
        </authorList>
    </citation>
    <scope>NUCLEOTIDE SEQUENCE [LARGE SCALE GENOMIC DNA]</scope>
    <source>
        <strain evidence="2 3">ATCC 18648</strain>
    </source>
</reference>
<feature type="compositionally biased region" description="Low complexity" evidence="1">
    <location>
        <begin position="665"/>
        <end position="688"/>
    </location>
</feature>
<dbReference type="STRING" id="983965.A0A2T4CAJ3"/>
<evidence type="ECO:0000313" key="3">
    <source>
        <dbReference type="Proteomes" id="UP000240760"/>
    </source>
</evidence>
<proteinExistence type="predicted"/>